<evidence type="ECO:0000313" key="1">
    <source>
        <dbReference type="EMBL" id="WHY31270.1"/>
    </source>
</evidence>
<protein>
    <submittedName>
        <fullName evidence="1">Uncharacterized protein</fullName>
    </submittedName>
</protein>
<dbReference type="AlphaFoldDB" id="A0AA95RXR1"/>
<dbReference type="EMBL" id="CP126099">
    <property type="protein sequence ID" value="WHY31270.1"/>
    <property type="molecule type" value="Genomic_DNA"/>
</dbReference>
<proteinExistence type="predicted"/>
<gene>
    <name evidence="1" type="ORF">QNH45_10965</name>
</gene>
<dbReference type="Proteomes" id="UP001178303">
    <property type="component" value="Chromosome"/>
</dbReference>
<reference evidence="1" key="1">
    <citation type="submission" date="2023-05" db="EMBL/GenBank/DDBJ databases">
        <title>Comparative genomics of Bacillaceae isolates and their secondary metabolite potential.</title>
        <authorList>
            <person name="Song L."/>
            <person name="Nielsen L.J."/>
            <person name="Mohite O."/>
            <person name="Xu X."/>
            <person name="Weber T."/>
            <person name="Kovacs A.T."/>
        </authorList>
    </citation>
    <scope>NUCLEOTIDE SEQUENCE</scope>
    <source>
        <strain evidence="1">LN15</strain>
    </source>
</reference>
<sequence length="75" mass="8668">MNVLSFIWLGVLLQTLGTKNVYYQTIYRKGADEIAELLTVNNVKFIRGPIEMKYDLDEGYSIDFYNPNVEIEGET</sequence>
<organism evidence="1 2">
    <name type="scientific">Bacillus wiedmannii</name>
    <dbReference type="NCBI Taxonomy" id="1890302"/>
    <lineage>
        <taxon>Bacteria</taxon>
        <taxon>Bacillati</taxon>
        <taxon>Bacillota</taxon>
        <taxon>Bacilli</taxon>
        <taxon>Bacillales</taxon>
        <taxon>Bacillaceae</taxon>
        <taxon>Bacillus</taxon>
        <taxon>Bacillus cereus group</taxon>
    </lineage>
</organism>
<dbReference type="RefSeq" id="WP_283885623.1">
    <property type="nucleotide sequence ID" value="NZ_CP126099.1"/>
</dbReference>
<evidence type="ECO:0000313" key="2">
    <source>
        <dbReference type="Proteomes" id="UP001178303"/>
    </source>
</evidence>
<name>A0AA95RXR1_9BACI</name>
<accession>A0AA95RXR1</accession>